<proteinExistence type="predicted"/>
<organism evidence="1 2">
    <name type="scientific">Violaceomyces palustris</name>
    <dbReference type="NCBI Taxonomy" id="1673888"/>
    <lineage>
        <taxon>Eukaryota</taxon>
        <taxon>Fungi</taxon>
        <taxon>Dikarya</taxon>
        <taxon>Basidiomycota</taxon>
        <taxon>Ustilaginomycotina</taxon>
        <taxon>Ustilaginomycetes</taxon>
        <taxon>Violaceomycetales</taxon>
        <taxon>Violaceomycetaceae</taxon>
        <taxon>Violaceomyces</taxon>
    </lineage>
</organism>
<protein>
    <submittedName>
        <fullName evidence="1">Cystathionine gamma-synthase</fullName>
    </submittedName>
</protein>
<name>A0ACD0NXE8_9BASI</name>
<accession>A0ACD0NXE8</accession>
<evidence type="ECO:0000313" key="2">
    <source>
        <dbReference type="Proteomes" id="UP000245626"/>
    </source>
</evidence>
<reference evidence="1 2" key="1">
    <citation type="journal article" date="2018" name="Mol. Biol. Evol.">
        <title>Broad Genomic Sampling Reveals a Smut Pathogenic Ancestry of the Fungal Clade Ustilaginomycotina.</title>
        <authorList>
            <person name="Kijpornyongpan T."/>
            <person name="Mondo S.J."/>
            <person name="Barry K."/>
            <person name="Sandor L."/>
            <person name="Lee J."/>
            <person name="Lipzen A."/>
            <person name="Pangilinan J."/>
            <person name="LaButti K."/>
            <person name="Hainaut M."/>
            <person name="Henrissat B."/>
            <person name="Grigoriev I.V."/>
            <person name="Spatafora J.W."/>
            <person name="Aime M.C."/>
        </authorList>
    </citation>
    <scope>NUCLEOTIDE SEQUENCE [LARGE SCALE GENOMIC DNA]</scope>
    <source>
        <strain evidence="1 2">SA 807</strain>
    </source>
</reference>
<evidence type="ECO:0000313" key="1">
    <source>
        <dbReference type="EMBL" id="PWN50504.1"/>
    </source>
</evidence>
<dbReference type="Proteomes" id="UP000245626">
    <property type="component" value="Unassembled WGS sequence"/>
</dbReference>
<dbReference type="EMBL" id="KZ819925">
    <property type="protein sequence ID" value="PWN50504.1"/>
    <property type="molecule type" value="Genomic_DNA"/>
</dbReference>
<sequence length="444" mass="49014">MSNHGSSQPLPPPSLATRLLHADDPDHVKLPNHPVAPIISLSTTFRSPHPDSNEARLLRGSTESDMDQPSIDMQNPTFHVYSRYTQDTSGRCEKVLSTLLNGHALTYSSGLNSAYAALTHYSPSVIAIRRGYHGCHESIKLFARGRDVKIIDLDDDYPQLPSGHGGLLVWAETPLNPTGEARDIKKYTEKAHAVGGKVLVDATFAPPPLQDPFVQGADIVMHSGTKYFGGHSDLLCGVLAVKDKKEWDSLWHDRTFLGSNLGGLEAYLLLRSLRTLKVRVRQQSETATKLASWLHSLSTTGTPSGATDEPESVIKGRFIGRTWHASLQPRADKDEEANGLVEGEDFDPRQQMPGGWSPTFAFRTSKPEYARILPHMVTYFTPATSLGGVESLLEHRIMSDPKDDPRLIRISVGLEEFEDLRADLLSAFSKILDLESKGELKPWV</sequence>
<gene>
    <name evidence="1" type="ORF">IE53DRAFT_387175</name>
</gene>
<keyword evidence="2" id="KW-1185">Reference proteome</keyword>